<keyword evidence="4 10" id="KW-0812">Transmembrane</keyword>
<evidence type="ECO:0000256" key="3">
    <source>
        <dbReference type="ARBA" id="ARBA00022448"/>
    </source>
</evidence>
<keyword evidence="7" id="KW-0406">Ion transport</keyword>
<dbReference type="EMBL" id="CP076676">
    <property type="protein sequence ID" value="UYO39942.1"/>
    <property type="molecule type" value="Genomic_DNA"/>
</dbReference>
<dbReference type="InterPro" id="IPR058533">
    <property type="entry name" value="Cation_efflux_TM"/>
</dbReference>
<evidence type="ECO:0000313" key="14">
    <source>
        <dbReference type="Proteomes" id="UP001163166"/>
    </source>
</evidence>
<feature type="compositionally biased region" description="Basic residues" evidence="9">
    <location>
        <begin position="1"/>
        <end position="10"/>
    </location>
</feature>
<dbReference type="PANTHER" id="PTHR11562">
    <property type="entry name" value="CATION EFFLUX PROTEIN/ ZINC TRANSPORTER"/>
    <property type="match status" value="1"/>
</dbReference>
<evidence type="ECO:0000259" key="11">
    <source>
        <dbReference type="Pfam" id="PF01545"/>
    </source>
</evidence>
<protein>
    <submittedName>
        <fullName evidence="13">Cation diffusion facilitator family transporter</fullName>
    </submittedName>
</protein>
<keyword evidence="8 10" id="KW-0472">Membrane</keyword>
<gene>
    <name evidence="13" type="ORF">KQX62_01140</name>
</gene>
<evidence type="ECO:0000256" key="7">
    <source>
        <dbReference type="ARBA" id="ARBA00023065"/>
    </source>
</evidence>
<comment type="subcellular location">
    <subcellularLocation>
        <location evidence="1">Membrane</location>
        <topology evidence="1">Multi-pass membrane protein</topology>
    </subcellularLocation>
</comment>
<feature type="transmembrane region" description="Helical" evidence="10">
    <location>
        <begin position="30"/>
        <end position="51"/>
    </location>
</feature>
<evidence type="ECO:0000313" key="13">
    <source>
        <dbReference type="EMBL" id="UYO39942.1"/>
    </source>
</evidence>
<dbReference type="Gene3D" id="1.20.1510.10">
    <property type="entry name" value="Cation efflux protein transmembrane domain"/>
    <property type="match status" value="1"/>
</dbReference>
<feature type="transmembrane region" description="Helical" evidence="10">
    <location>
        <begin position="129"/>
        <end position="153"/>
    </location>
</feature>
<evidence type="ECO:0000256" key="6">
    <source>
        <dbReference type="ARBA" id="ARBA00022989"/>
    </source>
</evidence>
<dbReference type="Pfam" id="PF01545">
    <property type="entry name" value="Cation_efflux"/>
    <property type="match status" value="1"/>
</dbReference>
<feature type="domain" description="Cation efflux protein cytoplasmic" evidence="12">
    <location>
        <begin position="227"/>
        <end position="300"/>
    </location>
</feature>
<dbReference type="InterPro" id="IPR027469">
    <property type="entry name" value="Cation_efflux_TMD_sf"/>
</dbReference>
<dbReference type="AlphaFoldDB" id="A0AAX3DYM1"/>
<feature type="transmembrane region" description="Helical" evidence="10">
    <location>
        <begin position="93"/>
        <end position="117"/>
    </location>
</feature>
<organism evidence="13 14">
    <name type="scientific">Rhodopseudomonas palustris</name>
    <dbReference type="NCBI Taxonomy" id="1076"/>
    <lineage>
        <taxon>Bacteria</taxon>
        <taxon>Pseudomonadati</taxon>
        <taxon>Pseudomonadota</taxon>
        <taxon>Alphaproteobacteria</taxon>
        <taxon>Hyphomicrobiales</taxon>
        <taxon>Nitrobacteraceae</taxon>
        <taxon>Rhodopseudomonas</taxon>
    </lineage>
</organism>
<keyword evidence="5" id="KW-0864">Zinc transport</keyword>
<dbReference type="InterPro" id="IPR050681">
    <property type="entry name" value="CDF/SLC30A"/>
</dbReference>
<feature type="transmembrane region" description="Helical" evidence="10">
    <location>
        <begin position="197"/>
        <end position="214"/>
    </location>
</feature>
<dbReference type="InterPro" id="IPR002524">
    <property type="entry name" value="Cation_efflux"/>
</dbReference>
<name>A0AAX3DYM1_RHOPL</name>
<comment type="similarity">
    <text evidence="2">Belongs to the cation diffusion facilitator (CDF) transporter (TC 2.A.4) family. SLC30A subfamily.</text>
</comment>
<dbReference type="NCBIfam" id="TIGR01297">
    <property type="entry name" value="CDF"/>
    <property type="match status" value="1"/>
</dbReference>
<dbReference type="SUPFAM" id="SSF160240">
    <property type="entry name" value="Cation efflux protein cytoplasmic domain-like"/>
    <property type="match status" value="1"/>
</dbReference>
<evidence type="ECO:0000256" key="5">
    <source>
        <dbReference type="ARBA" id="ARBA00022906"/>
    </source>
</evidence>
<dbReference type="GO" id="GO:0005385">
    <property type="term" value="F:zinc ion transmembrane transporter activity"/>
    <property type="evidence" value="ECO:0007669"/>
    <property type="project" value="TreeGrafter"/>
</dbReference>
<evidence type="ECO:0000259" key="12">
    <source>
        <dbReference type="Pfam" id="PF16916"/>
    </source>
</evidence>
<evidence type="ECO:0000256" key="8">
    <source>
        <dbReference type="ARBA" id="ARBA00023136"/>
    </source>
</evidence>
<dbReference type="Proteomes" id="UP001163166">
    <property type="component" value="Chromosome"/>
</dbReference>
<feature type="domain" description="Cation efflux protein transmembrane" evidence="11">
    <location>
        <begin position="33"/>
        <end position="218"/>
    </location>
</feature>
<dbReference type="InterPro" id="IPR027470">
    <property type="entry name" value="Cation_efflux_CTD"/>
</dbReference>
<dbReference type="SUPFAM" id="SSF161111">
    <property type="entry name" value="Cation efflux protein transmembrane domain-like"/>
    <property type="match status" value="1"/>
</dbReference>
<sequence>MSHDHHHHHGPGAAHGAGGHSHAPQDFGRAFAIGITLNLVFVVAEAAFGYFSNSMALIADAGHNLSDVAGLVVAWIAAGLAKRPPSARYTYGLRGSSILAALFNAVFLLLAVGAIGWEAVVRLFTPEPVAGITVMVVAGIGIVINAVTAWLFASGRHSDLNIRGAYLHMAADAAVSAAVVVAGVIILFTGWYWIDPAVSLLVAVVIVWGTWGLLRDSTALSLAAVPRGIDPAAVRAFLSKLPGVTQVHDLHIWGMSTTEVALTCHLVMPGGSPGDPFLVDLAHELQHDFGIAHTTVQIETDPNTVCALAPDHVV</sequence>
<keyword evidence="6 10" id="KW-1133">Transmembrane helix</keyword>
<dbReference type="PANTHER" id="PTHR11562:SF17">
    <property type="entry name" value="RE54080P-RELATED"/>
    <property type="match status" value="1"/>
</dbReference>
<dbReference type="GO" id="GO:0005886">
    <property type="term" value="C:plasma membrane"/>
    <property type="evidence" value="ECO:0007669"/>
    <property type="project" value="TreeGrafter"/>
</dbReference>
<dbReference type="Pfam" id="PF16916">
    <property type="entry name" value="ZT_dimer"/>
    <property type="match status" value="1"/>
</dbReference>
<feature type="region of interest" description="Disordered" evidence="9">
    <location>
        <begin position="1"/>
        <end position="21"/>
    </location>
</feature>
<evidence type="ECO:0000256" key="1">
    <source>
        <dbReference type="ARBA" id="ARBA00004141"/>
    </source>
</evidence>
<dbReference type="RefSeq" id="WP_264075096.1">
    <property type="nucleotide sequence ID" value="NZ_CP076676.1"/>
</dbReference>
<keyword evidence="3" id="KW-0813">Transport</keyword>
<dbReference type="InterPro" id="IPR036837">
    <property type="entry name" value="Cation_efflux_CTD_sf"/>
</dbReference>
<reference evidence="13" key="1">
    <citation type="journal article" date="2022" name="Biol. Control">
        <title>In silico genomic analysis of Rhodopseudomonas palustris strains revealed potential biocontrol agents and crop yield enhancers.</title>
        <authorList>
            <person name="Surachat K."/>
            <person name="Kantachote D."/>
            <person name="Deachamag P."/>
            <person name="Wonglapsuwan M."/>
        </authorList>
    </citation>
    <scope>NUCLEOTIDE SEQUENCE</scope>
    <source>
        <strain evidence="13">TLS06</strain>
    </source>
</reference>
<evidence type="ECO:0000256" key="2">
    <source>
        <dbReference type="ARBA" id="ARBA00008873"/>
    </source>
</evidence>
<evidence type="ECO:0000256" key="9">
    <source>
        <dbReference type="SAM" id="MobiDB-lite"/>
    </source>
</evidence>
<accession>A0AAX3DYM1</accession>
<proteinExistence type="inferred from homology"/>
<evidence type="ECO:0000256" key="4">
    <source>
        <dbReference type="ARBA" id="ARBA00022692"/>
    </source>
</evidence>
<keyword evidence="5" id="KW-0862">Zinc</keyword>
<feature type="transmembrane region" description="Helical" evidence="10">
    <location>
        <begin position="165"/>
        <end position="191"/>
    </location>
</feature>
<evidence type="ECO:0000256" key="10">
    <source>
        <dbReference type="SAM" id="Phobius"/>
    </source>
</evidence>